<comment type="caution">
    <text evidence="2">The sequence shown here is derived from an EMBL/GenBank/DDBJ whole genome shotgun (WGS) entry which is preliminary data.</text>
</comment>
<name>A0ABR2LLP7_9ASPA</name>
<protein>
    <submittedName>
        <fullName evidence="2">Uncharacterized protein</fullName>
    </submittedName>
</protein>
<evidence type="ECO:0000313" key="2">
    <source>
        <dbReference type="EMBL" id="KAK8944063.1"/>
    </source>
</evidence>
<dbReference type="Gene3D" id="3.10.310.10">
    <property type="entry name" value="Diaminopimelate Epimerase, Chain A, domain 1"/>
    <property type="match status" value="1"/>
</dbReference>
<gene>
    <name evidence="2" type="ORF">KSP40_PGU015515</name>
</gene>
<dbReference type="EMBL" id="JBBWWR010000018">
    <property type="protein sequence ID" value="KAK8944063.1"/>
    <property type="molecule type" value="Genomic_DNA"/>
</dbReference>
<organism evidence="2 3">
    <name type="scientific">Platanthera guangdongensis</name>
    <dbReference type="NCBI Taxonomy" id="2320717"/>
    <lineage>
        <taxon>Eukaryota</taxon>
        <taxon>Viridiplantae</taxon>
        <taxon>Streptophyta</taxon>
        <taxon>Embryophyta</taxon>
        <taxon>Tracheophyta</taxon>
        <taxon>Spermatophyta</taxon>
        <taxon>Magnoliopsida</taxon>
        <taxon>Liliopsida</taxon>
        <taxon>Asparagales</taxon>
        <taxon>Orchidaceae</taxon>
        <taxon>Orchidoideae</taxon>
        <taxon>Orchideae</taxon>
        <taxon>Orchidinae</taxon>
        <taxon>Platanthera</taxon>
    </lineage>
</organism>
<feature type="compositionally biased region" description="Basic and acidic residues" evidence="1">
    <location>
        <begin position="11"/>
        <end position="26"/>
    </location>
</feature>
<evidence type="ECO:0000313" key="3">
    <source>
        <dbReference type="Proteomes" id="UP001412067"/>
    </source>
</evidence>
<proteinExistence type="predicted"/>
<evidence type="ECO:0000256" key="1">
    <source>
        <dbReference type="SAM" id="MobiDB-lite"/>
    </source>
</evidence>
<keyword evidence="3" id="KW-1185">Reference proteome</keyword>
<sequence>MDGALESNADQGREGFRSRRNVEHCESGGPGPFLQTNSLKPSPFESSGPMVLLNLVCKRVFPTKVDNRDSLEPWVTPKQAMKICNCNFGVSVDGVIFAMPGLNDTDYSIYEDLQLRWQ</sequence>
<feature type="region of interest" description="Disordered" evidence="1">
    <location>
        <begin position="1"/>
        <end position="40"/>
    </location>
</feature>
<accession>A0ABR2LLP7</accession>
<reference evidence="2 3" key="1">
    <citation type="journal article" date="2022" name="Nat. Plants">
        <title>Genomes of leafy and leafless Platanthera orchids illuminate the evolution of mycoheterotrophy.</title>
        <authorList>
            <person name="Li M.H."/>
            <person name="Liu K.W."/>
            <person name="Li Z."/>
            <person name="Lu H.C."/>
            <person name="Ye Q.L."/>
            <person name="Zhang D."/>
            <person name="Wang J.Y."/>
            <person name="Li Y.F."/>
            <person name="Zhong Z.M."/>
            <person name="Liu X."/>
            <person name="Yu X."/>
            <person name="Liu D.K."/>
            <person name="Tu X.D."/>
            <person name="Liu B."/>
            <person name="Hao Y."/>
            <person name="Liao X.Y."/>
            <person name="Jiang Y.T."/>
            <person name="Sun W.H."/>
            <person name="Chen J."/>
            <person name="Chen Y.Q."/>
            <person name="Ai Y."/>
            <person name="Zhai J.W."/>
            <person name="Wu S.S."/>
            <person name="Zhou Z."/>
            <person name="Hsiao Y.Y."/>
            <person name="Wu W.L."/>
            <person name="Chen Y.Y."/>
            <person name="Lin Y.F."/>
            <person name="Hsu J.L."/>
            <person name="Li C.Y."/>
            <person name="Wang Z.W."/>
            <person name="Zhao X."/>
            <person name="Zhong W.Y."/>
            <person name="Ma X.K."/>
            <person name="Ma L."/>
            <person name="Huang J."/>
            <person name="Chen G.Z."/>
            <person name="Huang M.Z."/>
            <person name="Huang L."/>
            <person name="Peng D.H."/>
            <person name="Luo Y.B."/>
            <person name="Zou S.Q."/>
            <person name="Chen S.P."/>
            <person name="Lan S."/>
            <person name="Tsai W.C."/>
            <person name="Van de Peer Y."/>
            <person name="Liu Z.J."/>
        </authorList>
    </citation>
    <scope>NUCLEOTIDE SEQUENCE [LARGE SCALE GENOMIC DNA]</scope>
    <source>
        <strain evidence="2">Lor288</strain>
    </source>
</reference>
<dbReference type="Proteomes" id="UP001412067">
    <property type="component" value="Unassembled WGS sequence"/>
</dbReference>